<evidence type="ECO:0000313" key="6">
    <source>
        <dbReference type="EMBL" id="KPW89613.1"/>
    </source>
</evidence>
<evidence type="ECO:0000313" key="7">
    <source>
        <dbReference type="Proteomes" id="UP000051335"/>
    </source>
</evidence>
<reference evidence="6 7" key="1">
    <citation type="submission" date="2015-09" db="EMBL/GenBank/DDBJ databases">
        <title>Genome announcement of multiple Pseudomonas syringae strains.</title>
        <authorList>
            <person name="Thakur S."/>
            <person name="Wang P.W."/>
            <person name="Gong Y."/>
            <person name="Weir B.S."/>
            <person name="Guttman D.S."/>
        </authorList>
    </citation>
    <scope>NUCLEOTIDE SEQUENCE [LARGE SCALE GENOMIC DNA]</scope>
    <source>
        <strain evidence="6 7">ICMP17001</strain>
    </source>
</reference>
<comment type="caution">
    <text evidence="6">The sequence shown here is derived from an EMBL/GenBank/DDBJ whole genome shotgun (WGS) entry which is preliminary data.</text>
</comment>
<comment type="subcellular location">
    <subcellularLocation>
        <location evidence="1">Periplasm</location>
    </subcellularLocation>
</comment>
<dbReference type="Proteomes" id="UP000051335">
    <property type="component" value="Unassembled WGS sequence"/>
</dbReference>
<dbReference type="EMBL" id="LJQC01000982">
    <property type="protein sequence ID" value="KPW89613.1"/>
    <property type="molecule type" value="Genomic_DNA"/>
</dbReference>
<dbReference type="PATRIC" id="fig|317659.3.peg.497"/>
<dbReference type="Gene3D" id="3.40.190.10">
    <property type="entry name" value="Periplasmic binding protein-like II"/>
    <property type="match status" value="1"/>
</dbReference>
<keyword evidence="7" id="KW-1185">Reference proteome</keyword>
<dbReference type="GO" id="GO:0140104">
    <property type="term" value="F:molecular carrier activity"/>
    <property type="evidence" value="ECO:0007669"/>
    <property type="project" value="InterPro"/>
</dbReference>
<comment type="similarity">
    <text evidence="2">Belongs to the prokaryotic sulfate-binding protein family.</text>
</comment>
<dbReference type="GO" id="GO:0042597">
    <property type="term" value="C:periplasmic space"/>
    <property type="evidence" value="ECO:0007669"/>
    <property type="project" value="UniProtKB-SubCell"/>
</dbReference>
<keyword evidence="3" id="KW-0813">Transport</keyword>
<gene>
    <name evidence="6" type="ORF">ALO75_200254</name>
</gene>
<evidence type="ECO:0000256" key="5">
    <source>
        <dbReference type="ARBA" id="ARBA00022764"/>
    </source>
</evidence>
<dbReference type="PANTHER" id="PTHR30368:SF2">
    <property type="entry name" value="SULFATE-BINDING PROTEIN"/>
    <property type="match status" value="1"/>
</dbReference>
<protein>
    <submittedName>
        <fullName evidence="6">Urease accessory protein UreG</fullName>
    </submittedName>
</protein>
<dbReference type="GO" id="GO:1902358">
    <property type="term" value="P:sulfate transmembrane transport"/>
    <property type="evidence" value="ECO:0007669"/>
    <property type="project" value="InterPro"/>
</dbReference>
<dbReference type="PANTHER" id="PTHR30368">
    <property type="entry name" value="SULFATE-BINDING PROTEIN"/>
    <property type="match status" value="1"/>
</dbReference>
<evidence type="ECO:0000256" key="4">
    <source>
        <dbReference type="ARBA" id="ARBA00022729"/>
    </source>
</evidence>
<organism evidence="6 7">
    <name type="scientific">Pseudomonas syringae pv. coryli</name>
    <dbReference type="NCBI Taxonomy" id="317659"/>
    <lineage>
        <taxon>Bacteria</taxon>
        <taxon>Pseudomonadati</taxon>
        <taxon>Pseudomonadota</taxon>
        <taxon>Gammaproteobacteria</taxon>
        <taxon>Pseudomonadales</taxon>
        <taxon>Pseudomonadaceae</taxon>
        <taxon>Pseudomonas</taxon>
    </lineage>
</organism>
<keyword evidence="5" id="KW-0574">Periplasm</keyword>
<dbReference type="AlphaFoldDB" id="A0A0P9PW31"/>
<evidence type="ECO:0000256" key="3">
    <source>
        <dbReference type="ARBA" id="ARBA00022448"/>
    </source>
</evidence>
<keyword evidence="4" id="KW-0732">Signal</keyword>
<evidence type="ECO:0000256" key="2">
    <source>
        <dbReference type="ARBA" id="ARBA00006099"/>
    </source>
</evidence>
<name>A0A0P9PW31_9PSED</name>
<evidence type="ECO:0000256" key="1">
    <source>
        <dbReference type="ARBA" id="ARBA00004418"/>
    </source>
</evidence>
<dbReference type="InterPro" id="IPR005669">
    <property type="entry name" value="Thiosulph/SO4-bd"/>
</dbReference>
<proteinExistence type="inferred from homology"/>
<accession>A0A0P9PW31</accession>
<sequence length="114" mass="13142">MIAREFGRDQFEVVYPSVSAEAEPPVSVVDKVVDRKGSRPLAEEYLKYLWSPEGQEIAAKNYLRPRDPQVLAKYTDRFPKVDFLSVEKTFGDWRTVQKTHFIDGGVFDQIYPGK</sequence>
<dbReference type="SUPFAM" id="SSF53850">
    <property type="entry name" value="Periplasmic binding protein-like II"/>
    <property type="match status" value="1"/>
</dbReference>